<feature type="transmembrane region" description="Helical" evidence="13">
    <location>
        <begin position="94"/>
        <end position="113"/>
    </location>
</feature>
<accession>A0AAE9XQW2</accession>
<gene>
    <name evidence="15" type="ORF">PH603_02170</name>
</gene>
<keyword evidence="10" id="KW-0408">Iron</keyword>
<dbReference type="GO" id="GO:0020037">
    <property type="term" value="F:heme binding"/>
    <property type="evidence" value="ECO:0007669"/>
    <property type="project" value="TreeGrafter"/>
</dbReference>
<keyword evidence="3" id="KW-0813">Transport</keyword>
<dbReference type="PANTHER" id="PTHR30529:SF1">
    <property type="entry name" value="CYTOCHROME B561 HOMOLOG 2"/>
    <property type="match status" value="1"/>
</dbReference>
<feature type="transmembrane region" description="Helical" evidence="13">
    <location>
        <begin position="12"/>
        <end position="35"/>
    </location>
</feature>
<comment type="cofactor">
    <cofactor evidence="1">
        <name>heme b</name>
        <dbReference type="ChEBI" id="CHEBI:60344"/>
    </cofactor>
</comment>
<keyword evidence="16" id="KW-1185">Reference proteome</keyword>
<keyword evidence="8" id="KW-0249">Electron transport</keyword>
<organism evidence="15 16">
    <name type="scientific">Gimibacter soli</name>
    <dbReference type="NCBI Taxonomy" id="3024400"/>
    <lineage>
        <taxon>Bacteria</taxon>
        <taxon>Pseudomonadati</taxon>
        <taxon>Pseudomonadota</taxon>
        <taxon>Alphaproteobacteria</taxon>
        <taxon>Kordiimonadales</taxon>
        <taxon>Temperatibacteraceae</taxon>
        <taxon>Gimibacter</taxon>
    </lineage>
</organism>
<evidence type="ECO:0000256" key="13">
    <source>
        <dbReference type="SAM" id="Phobius"/>
    </source>
</evidence>
<keyword evidence="7" id="KW-0479">Metal-binding</keyword>
<dbReference type="Gene3D" id="1.20.950.20">
    <property type="entry name" value="Transmembrane di-heme cytochromes, Chain C"/>
    <property type="match status" value="1"/>
</dbReference>
<evidence type="ECO:0000259" key="14">
    <source>
        <dbReference type="Pfam" id="PF01292"/>
    </source>
</evidence>
<sequence>MPGNAGANRYSLVAIVLHWLLAAMVIALLILGPVMTDMGDDDLMLKFDLYQWHKSLGISVLILTLLRIGWRIMKAPPPLPAAMARRDILLARTMHALLYVLTLAIPLAGWVTVSASPLGIPTYLYGTVPWPHLPVTGEAAEAIAKTVHAALAWGLMFLAVGHILAALYHQFALKDGLLARMFPIGDPRP</sequence>
<evidence type="ECO:0000256" key="4">
    <source>
        <dbReference type="ARBA" id="ARBA00022475"/>
    </source>
</evidence>
<name>A0AAE9XQW2_9PROT</name>
<evidence type="ECO:0000256" key="3">
    <source>
        <dbReference type="ARBA" id="ARBA00022448"/>
    </source>
</evidence>
<evidence type="ECO:0000256" key="10">
    <source>
        <dbReference type="ARBA" id="ARBA00023004"/>
    </source>
</evidence>
<feature type="domain" description="Cytochrome b561 bacterial/Ni-hydrogenase" evidence="14">
    <location>
        <begin position="9"/>
        <end position="183"/>
    </location>
</feature>
<comment type="subcellular location">
    <subcellularLocation>
        <location evidence="2">Cell membrane</location>
        <topology evidence="2">Multi-pass membrane protein</topology>
    </subcellularLocation>
</comment>
<evidence type="ECO:0000256" key="11">
    <source>
        <dbReference type="ARBA" id="ARBA00023136"/>
    </source>
</evidence>
<evidence type="ECO:0000256" key="7">
    <source>
        <dbReference type="ARBA" id="ARBA00022723"/>
    </source>
</evidence>
<evidence type="ECO:0000256" key="5">
    <source>
        <dbReference type="ARBA" id="ARBA00022617"/>
    </source>
</evidence>
<evidence type="ECO:0000256" key="2">
    <source>
        <dbReference type="ARBA" id="ARBA00004651"/>
    </source>
</evidence>
<dbReference type="InterPro" id="IPR016174">
    <property type="entry name" value="Di-haem_cyt_TM"/>
</dbReference>
<dbReference type="GO" id="GO:0022904">
    <property type="term" value="P:respiratory electron transport chain"/>
    <property type="evidence" value="ECO:0007669"/>
    <property type="project" value="InterPro"/>
</dbReference>
<dbReference type="InterPro" id="IPR011577">
    <property type="entry name" value="Cyt_b561_bac/Ni-Hgenase"/>
</dbReference>
<dbReference type="GO" id="GO:0005886">
    <property type="term" value="C:plasma membrane"/>
    <property type="evidence" value="ECO:0007669"/>
    <property type="project" value="UniProtKB-SubCell"/>
</dbReference>
<feature type="transmembrane region" description="Helical" evidence="13">
    <location>
        <begin position="150"/>
        <end position="171"/>
    </location>
</feature>
<keyword evidence="9 13" id="KW-1133">Transmembrane helix</keyword>
<dbReference type="Pfam" id="PF01292">
    <property type="entry name" value="Ni_hydr_CYTB"/>
    <property type="match status" value="1"/>
</dbReference>
<reference evidence="15" key="1">
    <citation type="submission" date="2023-01" db="EMBL/GenBank/DDBJ databases">
        <title>The genome sequence of Kordiimonadaceae bacterium 6D33.</title>
        <authorList>
            <person name="Liu Y."/>
        </authorList>
    </citation>
    <scope>NUCLEOTIDE SEQUENCE</scope>
    <source>
        <strain evidence="15">6D33</strain>
    </source>
</reference>
<proteinExistence type="inferred from homology"/>
<keyword evidence="11 13" id="KW-0472">Membrane</keyword>
<dbReference type="GO" id="GO:0009055">
    <property type="term" value="F:electron transfer activity"/>
    <property type="evidence" value="ECO:0007669"/>
    <property type="project" value="InterPro"/>
</dbReference>
<evidence type="ECO:0000256" key="1">
    <source>
        <dbReference type="ARBA" id="ARBA00001970"/>
    </source>
</evidence>
<protein>
    <submittedName>
        <fullName evidence="15">Cytochrome b</fullName>
    </submittedName>
</protein>
<keyword evidence="6 13" id="KW-0812">Transmembrane</keyword>
<dbReference type="RefSeq" id="WP_289504281.1">
    <property type="nucleotide sequence ID" value="NZ_CP116805.1"/>
</dbReference>
<evidence type="ECO:0000256" key="8">
    <source>
        <dbReference type="ARBA" id="ARBA00022982"/>
    </source>
</evidence>
<comment type="similarity">
    <text evidence="12">Belongs to the cytochrome b561 family.</text>
</comment>
<keyword evidence="5" id="KW-0349">Heme</keyword>
<dbReference type="InterPro" id="IPR052168">
    <property type="entry name" value="Cytochrome_b561_oxidase"/>
</dbReference>
<dbReference type="PANTHER" id="PTHR30529">
    <property type="entry name" value="CYTOCHROME B561"/>
    <property type="match status" value="1"/>
</dbReference>
<dbReference type="Proteomes" id="UP001217500">
    <property type="component" value="Chromosome"/>
</dbReference>
<evidence type="ECO:0000256" key="12">
    <source>
        <dbReference type="ARBA" id="ARBA00037975"/>
    </source>
</evidence>
<evidence type="ECO:0000313" key="15">
    <source>
        <dbReference type="EMBL" id="WCL54562.1"/>
    </source>
</evidence>
<evidence type="ECO:0000256" key="6">
    <source>
        <dbReference type="ARBA" id="ARBA00022692"/>
    </source>
</evidence>
<dbReference type="SUPFAM" id="SSF81342">
    <property type="entry name" value="Transmembrane di-heme cytochromes"/>
    <property type="match status" value="1"/>
</dbReference>
<evidence type="ECO:0000313" key="16">
    <source>
        <dbReference type="Proteomes" id="UP001217500"/>
    </source>
</evidence>
<dbReference type="GO" id="GO:0046872">
    <property type="term" value="F:metal ion binding"/>
    <property type="evidence" value="ECO:0007669"/>
    <property type="project" value="UniProtKB-KW"/>
</dbReference>
<dbReference type="EMBL" id="CP116805">
    <property type="protein sequence ID" value="WCL54562.1"/>
    <property type="molecule type" value="Genomic_DNA"/>
</dbReference>
<feature type="transmembrane region" description="Helical" evidence="13">
    <location>
        <begin position="55"/>
        <end position="73"/>
    </location>
</feature>
<evidence type="ECO:0000256" key="9">
    <source>
        <dbReference type="ARBA" id="ARBA00022989"/>
    </source>
</evidence>
<dbReference type="AlphaFoldDB" id="A0AAE9XQW2"/>
<keyword evidence="4" id="KW-1003">Cell membrane</keyword>
<dbReference type="KEGG" id="gso:PH603_02170"/>